<comment type="caution">
    <text evidence="2">The sequence shown here is derived from an EMBL/GenBank/DDBJ whole genome shotgun (WGS) entry which is preliminary data.</text>
</comment>
<evidence type="ECO:0000313" key="2">
    <source>
        <dbReference type="EMBL" id="CAK7336245.1"/>
    </source>
</evidence>
<dbReference type="SUPFAM" id="SSF81383">
    <property type="entry name" value="F-box domain"/>
    <property type="match status" value="1"/>
</dbReference>
<dbReference type="Gene3D" id="1.20.1280.50">
    <property type="match status" value="1"/>
</dbReference>
<dbReference type="Pfam" id="PF12937">
    <property type="entry name" value="F-box-like"/>
    <property type="match status" value="1"/>
</dbReference>
<dbReference type="Proteomes" id="UP001314170">
    <property type="component" value="Unassembled WGS sequence"/>
</dbReference>
<evidence type="ECO:0000259" key="1">
    <source>
        <dbReference type="PROSITE" id="PS50181"/>
    </source>
</evidence>
<proteinExistence type="predicted"/>
<accession>A0AAV1RIH8</accession>
<dbReference type="InterPro" id="IPR036047">
    <property type="entry name" value="F-box-like_dom_sf"/>
</dbReference>
<dbReference type="InterPro" id="IPR025886">
    <property type="entry name" value="PP2-like"/>
</dbReference>
<gene>
    <name evidence="2" type="ORF">DCAF_LOCUS11252</name>
</gene>
<feature type="domain" description="F-box" evidence="1">
    <location>
        <begin position="7"/>
        <end position="47"/>
    </location>
</feature>
<dbReference type="AlphaFoldDB" id="A0AAV1RIH8"/>
<dbReference type="PANTHER" id="PTHR32278:SF150">
    <property type="entry name" value="F-BOX DOMAIN-CONTAINING PROTEIN"/>
    <property type="match status" value="1"/>
</dbReference>
<dbReference type="SMART" id="SM00256">
    <property type="entry name" value="FBOX"/>
    <property type="match status" value="1"/>
</dbReference>
<dbReference type="InterPro" id="IPR001810">
    <property type="entry name" value="F-box_dom"/>
</dbReference>
<evidence type="ECO:0000313" key="3">
    <source>
        <dbReference type="Proteomes" id="UP001314170"/>
    </source>
</evidence>
<organism evidence="2 3">
    <name type="scientific">Dovyalis caffra</name>
    <dbReference type="NCBI Taxonomy" id="77055"/>
    <lineage>
        <taxon>Eukaryota</taxon>
        <taxon>Viridiplantae</taxon>
        <taxon>Streptophyta</taxon>
        <taxon>Embryophyta</taxon>
        <taxon>Tracheophyta</taxon>
        <taxon>Spermatophyta</taxon>
        <taxon>Magnoliopsida</taxon>
        <taxon>eudicotyledons</taxon>
        <taxon>Gunneridae</taxon>
        <taxon>Pentapetalae</taxon>
        <taxon>rosids</taxon>
        <taxon>fabids</taxon>
        <taxon>Malpighiales</taxon>
        <taxon>Salicaceae</taxon>
        <taxon>Flacourtieae</taxon>
        <taxon>Dovyalis</taxon>
    </lineage>
</organism>
<dbReference type="Pfam" id="PF14299">
    <property type="entry name" value="PP2"/>
    <property type="match status" value="1"/>
</dbReference>
<dbReference type="PANTHER" id="PTHR32278">
    <property type="entry name" value="F-BOX DOMAIN-CONTAINING PROTEIN"/>
    <property type="match status" value="1"/>
</dbReference>
<dbReference type="CDD" id="cd22162">
    <property type="entry name" value="F-box_AtSKIP3-like"/>
    <property type="match status" value="1"/>
</dbReference>
<dbReference type="EMBL" id="CAWUPB010000994">
    <property type="protein sequence ID" value="CAK7336245.1"/>
    <property type="molecule type" value="Genomic_DNA"/>
</dbReference>
<protein>
    <recommendedName>
        <fullName evidence="1">F-box domain-containing protein</fullName>
    </recommendedName>
</protein>
<keyword evidence="3" id="KW-1185">Reference proteome</keyword>
<reference evidence="2 3" key="1">
    <citation type="submission" date="2024-01" db="EMBL/GenBank/DDBJ databases">
        <authorList>
            <person name="Waweru B."/>
        </authorList>
    </citation>
    <scope>NUCLEOTIDE SEQUENCE [LARGE SCALE GENOMIC DNA]</scope>
</reference>
<dbReference type="PROSITE" id="PS50181">
    <property type="entry name" value="FBOX"/>
    <property type="match status" value="1"/>
</dbReference>
<sequence>MDISKFLPEECLAHIISLTSPQDACRSALVSHNFQSAADSDAVWKRFLPSNYLEIISSTTASSYSQLTSLSKKELYFHLCNNPILINNGMMSFALEKQNGKTCYMIGARGLSIMWGHTPDYWNWKSLPDQSRFSEVAVLRVVWWLDIKWRIEAKNLSPKTTYAAYLVFKFPIFRHGFDMRPVKLGVHLEGSEVGVTRSVLLDPPANMHRWPLEREDGWMEIEMGEFYNDKEGDGNIVCSVSEADSHNPKHGIIIEGIELRPKDGK</sequence>
<name>A0AAV1RIH8_9ROSI</name>